<feature type="compositionally biased region" description="Basic and acidic residues" evidence="1">
    <location>
        <begin position="343"/>
        <end position="379"/>
    </location>
</feature>
<organism evidence="2 3">
    <name type="scientific">Daphnia pulex</name>
    <name type="common">Water flea</name>
    <dbReference type="NCBI Taxonomy" id="6669"/>
    <lineage>
        <taxon>Eukaryota</taxon>
        <taxon>Metazoa</taxon>
        <taxon>Ecdysozoa</taxon>
        <taxon>Arthropoda</taxon>
        <taxon>Crustacea</taxon>
        <taxon>Branchiopoda</taxon>
        <taxon>Diplostraca</taxon>
        <taxon>Cladocera</taxon>
        <taxon>Anomopoda</taxon>
        <taxon>Daphniidae</taxon>
        <taxon>Daphnia</taxon>
    </lineage>
</organism>
<dbReference type="InParanoid" id="E9G805"/>
<feature type="compositionally biased region" description="Polar residues" evidence="1">
    <location>
        <begin position="125"/>
        <end position="134"/>
    </location>
</feature>
<dbReference type="EMBL" id="GL732534">
    <property type="protein sequence ID" value="EFX84772.1"/>
    <property type="molecule type" value="Genomic_DNA"/>
</dbReference>
<feature type="compositionally biased region" description="Basic and acidic residues" evidence="1">
    <location>
        <begin position="31"/>
        <end position="42"/>
    </location>
</feature>
<name>E9G805_DAPPU</name>
<feature type="compositionally biased region" description="Acidic residues" evidence="1">
    <location>
        <begin position="87"/>
        <end position="113"/>
    </location>
</feature>
<dbReference type="OrthoDB" id="10383061at2759"/>
<sequence length="451" mass="51265">MARHPRDRWEFPNGPDDHRFAYRFDNPGPLAREEFSYRERSPLRRYSNPPDPYHYGGSYGPYDYADVYRKRPDYDPQSYPTHGDFLQNDEENVEDLVPEESQEEEWEGDDEDLVVIRRPWRPRSGNPNTDGKTNTSQTTGVGSSGIGTSGASTNRDGANESRQNAPTEASTDHALVPEPRVQTQQPDDETRFIPLSIVPRQICQEIASLLASGVSTAESKEISKSFQLKFEEEDLSILPPKLDGWMSRRAKEKGVFKLVSAREEALVKTQLKIMDIGPPLIDMYTRLSALNDESRETEARELLFTGKFLELMLKEANQDETLARRDKAVAAATRGRRNPVRSTRRDQPRDTPGRQVHFADHQQNDRGRGRGRRGFVDFRGTRGRGGVSRRYELSPLIPSSPYSCSQFPESVKVGARLLDFAHVWATITDDPTKFFAPRCRDVGRNAVSLQF</sequence>
<evidence type="ECO:0000313" key="3">
    <source>
        <dbReference type="Proteomes" id="UP000000305"/>
    </source>
</evidence>
<feature type="compositionally biased region" description="Basic and acidic residues" evidence="1">
    <location>
        <begin position="7"/>
        <end position="22"/>
    </location>
</feature>
<keyword evidence="3" id="KW-1185">Reference proteome</keyword>
<dbReference type="PhylomeDB" id="E9G805"/>
<accession>E9G805</accession>
<proteinExistence type="predicted"/>
<dbReference type="HOGENOM" id="CLU_036541_0_0_1"/>
<evidence type="ECO:0000256" key="1">
    <source>
        <dbReference type="SAM" id="MobiDB-lite"/>
    </source>
</evidence>
<feature type="compositionally biased region" description="Polar residues" evidence="1">
    <location>
        <begin position="154"/>
        <end position="169"/>
    </location>
</feature>
<evidence type="ECO:0000313" key="2">
    <source>
        <dbReference type="EMBL" id="EFX84772.1"/>
    </source>
</evidence>
<dbReference type="AlphaFoldDB" id="E9G805"/>
<reference evidence="2 3" key="1">
    <citation type="journal article" date="2011" name="Science">
        <title>The ecoresponsive genome of Daphnia pulex.</title>
        <authorList>
            <person name="Colbourne J.K."/>
            <person name="Pfrender M.E."/>
            <person name="Gilbert D."/>
            <person name="Thomas W.K."/>
            <person name="Tucker A."/>
            <person name="Oakley T.H."/>
            <person name="Tokishita S."/>
            <person name="Aerts A."/>
            <person name="Arnold G.J."/>
            <person name="Basu M.K."/>
            <person name="Bauer D.J."/>
            <person name="Caceres C.E."/>
            <person name="Carmel L."/>
            <person name="Casola C."/>
            <person name="Choi J.H."/>
            <person name="Detter J.C."/>
            <person name="Dong Q."/>
            <person name="Dusheyko S."/>
            <person name="Eads B.D."/>
            <person name="Frohlich T."/>
            <person name="Geiler-Samerotte K.A."/>
            <person name="Gerlach D."/>
            <person name="Hatcher P."/>
            <person name="Jogdeo S."/>
            <person name="Krijgsveld J."/>
            <person name="Kriventseva E.V."/>
            <person name="Kultz D."/>
            <person name="Laforsch C."/>
            <person name="Lindquist E."/>
            <person name="Lopez J."/>
            <person name="Manak J.R."/>
            <person name="Muller J."/>
            <person name="Pangilinan J."/>
            <person name="Patwardhan R.P."/>
            <person name="Pitluck S."/>
            <person name="Pritham E.J."/>
            <person name="Rechtsteiner A."/>
            <person name="Rho M."/>
            <person name="Rogozin I.B."/>
            <person name="Sakarya O."/>
            <person name="Salamov A."/>
            <person name="Schaack S."/>
            <person name="Shapiro H."/>
            <person name="Shiga Y."/>
            <person name="Skalitzky C."/>
            <person name="Smith Z."/>
            <person name="Souvorov A."/>
            <person name="Sung W."/>
            <person name="Tang Z."/>
            <person name="Tsuchiya D."/>
            <person name="Tu H."/>
            <person name="Vos H."/>
            <person name="Wang M."/>
            <person name="Wolf Y.I."/>
            <person name="Yamagata H."/>
            <person name="Yamada T."/>
            <person name="Ye Y."/>
            <person name="Shaw J.R."/>
            <person name="Andrews J."/>
            <person name="Crease T.J."/>
            <person name="Tang H."/>
            <person name="Lucas S.M."/>
            <person name="Robertson H.M."/>
            <person name="Bork P."/>
            <person name="Koonin E.V."/>
            <person name="Zdobnov E.M."/>
            <person name="Grigoriev I.V."/>
            <person name="Lynch M."/>
            <person name="Boore J.L."/>
        </authorList>
    </citation>
    <scope>NUCLEOTIDE SEQUENCE [LARGE SCALE GENOMIC DNA]</scope>
</reference>
<feature type="region of interest" description="Disordered" evidence="1">
    <location>
        <begin position="326"/>
        <end position="379"/>
    </location>
</feature>
<dbReference type="Proteomes" id="UP000000305">
    <property type="component" value="Unassembled WGS sequence"/>
</dbReference>
<gene>
    <name evidence="2" type="ORF">DAPPUDRAFT_99395</name>
</gene>
<protein>
    <submittedName>
        <fullName evidence="2">Uncharacterized protein</fullName>
    </submittedName>
</protein>
<dbReference type="KEGG" id="dpx:DAPPUDRAFT_99395"/>
<feature type="region of interest" description="Disordered" evidence="1">
    <location>
        <begin position="1"/>
        <end position="185"/>
    </location>
</feature>